<dbReference type="InterPro" id="IPR029066">
    <property type="entry name" value="PLP-binding_barrel"/>
</dbReference>
<dbReference type="Gene3D" id="3.20.20.10">
    <property type="entry name" value="Alanine racemase"/>
    <property type="match status" value="1"/>
</dbReference>
<dbReference type="RefSeq" id="WP_211342669.1">
    <property type="nucleotide sequence ID" value="NZ_BAAARP010000002.1"/>
</dbReference>
<gene>
    <name evidence="6" type="ORF">CLV52_1967</name>
</gene>
<accession>A0A4R7FKZ4</accession>
<dbReference type="SUPFAM" id="SSF51419">
    <property type="entry name" value="PLP-binding barrel"/>
    <property type="match status" value="1"/>
</dbReference>
<dbReference type="PANTHER" id="PTHR10146">
    <property type="entry name" value="PROLINE SYNTHETASE CO-TRANSCRIBED BACTERIAL HOMOLOG PROTEIN"/>
    <property type="match status" value="1"/>
</dbReference>
<proteinExistence type="inferred from homology"/>
<dbReference type="InterPro" id="IPR001608">
    <property type="entry name" value="Ala_racemase_N"/>
</dbReference>
<keyword evidence="1 2" id="KW-0663">Pyridoxal phosphate</keyword>
<dbReference type="CDD" id="cd00635">
    <property type="entry name" value="PLPDE_III_YBL036c_like"/>
    <property type="match status" value="1"/>
</dbReference>
<dbReference type="PANTHER" id="PTHR10146:SF14">
    <property type="entry name" value="PYRIDOXAL PHOSPHATE HOMEOSTASIS PROTEIN"/>
    <property type="match status" value="1"/>
</dbReference>
<evidence type="ECO:0000256" key="2">
    <source>
        <dbReference type="HAMAP-Rule" id="MF_02087"/>
    </source>
</evidence>
<feature type="domain" description="Alanine racemase N-terminal" evidence="5">
    <location>
        <begin position="15"/>
        <end position="221"/>
    </location>
</feature>
<comment type="cofactor">
    <cofactor evidence="3">
        <name>pyridoxal 5'-phosphate</name>
        <dbReference type="ChEBI" id="CHEBI:597326"/>
    </cofactor>
</comment>
<comment type="caution">
    <text evidence="6">The sequence shown here is derived from an EMBL/GenBank/DDBJ whole genome shotgun (WGS) entry which is preliminary data.</text>
</comment>
<dbReference type="InterPro" id="IPR011078">
    <property type="entry name" value="PyrdxlP_homeostasis"/>
</dbReference>
<comment type="function">
    <text evidence="2">Pyridoxal 5'-phosphate (PLP)-binding protein, which is involved in PLP homeostasis.</text>
</comment>
<name>A0A4R7FKZ4_9MICO</name>
<evidence type="ECO:0000256" key="4">
    <source>
        <dbReference type="RuleBase" id="RU004514"/>
    </source>
</evidence>
<evidence type="ECO:0000313" key="6">
    <source>
        <dbReference type="EMBL" id="TDS77028.1"/>
    </source>
</evidence>
<dbReference type="GO" id="GO:0030170">
    <property type="term" value="F:pyridoxal phosphate binding"/>
    <property type="evidence" value="ECO:0007669"/>
    <property type="project" value="UniProtKB-UniRule"/>
</dbReference>
<sequence>MTELADRLHGVQQRIAAAARAADRDPAEVTLVVVTKFQPVDLLQELYDLGVRDFGESRHPEARDKAAALPDDVVWHFIGQLQTNKARQVAKYADVIHSVDRIELIEALDGRELDVLLQVDLGIPEGGSEGPSRGGAKPSAIPFLAGRIVESDGLRLRGVMTVAPLGMPVVPAFSALRMVSERVRGVAPDASWISAGMSGDFREAIAAGATHVRIGSAVTGPRSTGL</sequence>
<feature type="modified residue" description="N6-(pyridoxal phosphate)lysine" evidence="2 3">
    <location>
        <position position="36"/>
    </location>
</feature>
<evidence type="ECO:0000256" key="1">
    <source>
        <dbReference type="ARBA" id="ARBA00022898"/>
    </source>
</evidence>
<protein>
    <recommendedName>
        <fullName evidence="2">Pyridoxal phosphate homeostasis protein</fullName>
        <shortName evidence="2">PLP homeostasis protein</shortName>
    </recommendedName>
</protein>
<keyword evidence="7" id="KW-1185">Reference proteome</keyword>
<comment type="similarity">
    <text evidence="2 4">Belongs to the pyridoxal phosphate-binding protein YggS/PROSC family.</text>
</comment>
<dbReference type="Pfam" id="PF01168">
    <property type="entry name" value="Ala_racemase_N"/>
    <property type="match status" value="1"/>
</dbReference>
<dbReference type="AlphaFoldDB" id="A0A4R7FKZ4"/>
<dbReference type="Proteomes" id="UP000295344">
    <property type="component" value="Unassembled WGS sequence"/>
</dbReference>
<evidence type="ECO:0000313" key="7">
    <source>
        <dbReference type="Proteomes" id="UP000295344"/>
    </source>
</evidence>
<dbReference type="PIRSF" id="PIRSF004848">
    <property type="entry name" value="YBL036c_PLPDEIII"/>
    <property type="match status" value="1"/>
</dbReference>
<dbReference type="EMBL" id="SOAM01000002">
    <property type="protein sequence ID" value="TDS77028.1"/>
    <property type="molecule type" value="Genomic_DNA"/>
</dbReference>
<dbReference type="HAMAP" id="MF_02087">
    <property type="entry name" value="PLP_homeostasis"/>
    <property type="match status" value="1"/>
</dbReference>
<evidence type="ECO:0000256" key="3">
    <source>
        <dbReference type="PIRSR" id="PIRSR004848-1"/>
    </source>
</evidence>
<evidence type="ECO:0000259" key="5">
    <source>
        <dbReference type="Pfam" id="PF01168"/>
    </source>
</evidence>
<organism evidence="6 7">
    <name type="scientific">Amnibacterium kyonggiense</name>
    <dbReference type="NCBI Taxonomy" id="595671"/>
    <lineage>
        <taxon>Bacteria</taxon>
        <taxon>Bacillati</taxon>
        <taxon>Actinomycetota</taxon>
        <taxon>Actinomycetes</taxon>
        <taxon>Micrococcales</taxon>
        <taxon>Microbacteriaceae</taxon>
        <taxon>Amnibacterium</taxon>
    </lineage>
</organism>
<dbReference type="NCBIfam" id="TIGR00044">
    <property type="entry name" value="YggS family pyridoxal phosphate-dependent enzyme"/>
    <property type="match status" value="1"/>
</dbReference>
<dbReference type="PROSITE" id="PS01211">
    <property type="entry name" value="UPF0001"/>
    <property type="match status" value="1"/>
</dbReference>
<reference evidence="6 7" key="1">
    <citation type="submission" date="2019-03" db="EMBL/GenBank/DDBJ databases">
        <title>Genomic Encyclopedia of Archaeal and Bacterial Type Strains, Phase II (KMG-II): from individual species to whole genera.</title>
        <authorList>
            <person name="Goeker M."/>
        </authorList>
    </citation>
    <scope>NUCLEOTIDE SEQUENCE [LARGE SCALE GENOMIC DNA]</scope>
    <source>
        <strain evidence="6 7">DSM 24782</strain>
    </source>
</reference>